<feature type="compositionally biased region" description="Basic and acidic residues" evidence="3">
    <location>
        <begin position="331"/>
        <end position="343"/>
    </location>
</feature>
<feature type="compositionally biased region" description="Basic and acidic residues" evidence="3">
    <location>
        <begin position="224"/>
        <end position="233"/>
    </location>
</feature>
<feature type="region of interest" description="Disordered" evidence="3">
    <location>
        <begin position="1"/>
        <end position="29"/>
    </location>
</feature>
<sequence length="343" mass="39921">MSYFGDRDRDRGDRSDRGGDRSDDRARPNPCRLYVGKVSRYVREQELRDLFTRYGRIRDIVLRDFYAFVEFDVSFAGSVDGMPTYCVCVYFVKCVECQRYLRVDDAEDASKELNGYELEGERLIVQVANRARDRGDRGDRNDRSDRGDRDRDSRRDRGDRYSRDNRDRDYDRDRGRRFDNNNDGGDRCYNCGEFGHISLPKGSGERAMRFQKGCCFECGQTGHRARDCPEKAENAGANASSSRRRRSRSPRSRSRSRSRSPPRRGRSDRRSRSPRRSPSPRRRSPSPRRRSPSRSPSRTPPRRRSGSRDRSASPTQRRRSVSPAERRRSRSHDSAGDVKMDSV</sequence>
<feature type="region of interest" description="Disordered" evidence="3">
    <location>
        <begin position="222"/>
        <end position="343"/>
    </location>
</feature>
<dbReference type="Pfam" id="PF00098">
    <property type="entry name" value="zf-CCHC"/>
    <property type="match status" value="2"/>
</dbReference>
<evidence type="ECO:0000256" key="2">
    <source>
        <dbReference type="PROSITE-ProRule" id="PRU00176"/>
    </source>
</evidence>
<dbReference type="Pfam" id="PF00076">
    <property type="entry name" value="RRM_1"/>
    <property type="match status" value="1"/>
</dbReference>
<dbReference type="SUPFAM" id="SSF54928">
    <property type="entry name" value="RNA-binding domain, RBD"/>
    <property type="match status" value="2"/>
</dbReference>
<evidence type="ECO:0000256" key="1">
    <source>
        <dbReference type="PROSITE-ProRule" id="PRU00047"/>
    </source>
</evidence>
<feature type="domain" description="RRM" evidence="4">
    <location>
        <begin position="31"/>
        <end position="130"/>
    </location>
</feature>
<evidence type="ECO:0000313" key="6">
    <source>
        <dbReference type="EMBL" id="GAN11076.1"/>
    </source>
</evidence>
<feature type="domain" description="CCHC-type" evidence="5">
    <location>
        <begin position="215"/>
        <end position="230"/>
    </location>
</feature>
<dbReference type="EMBL" id="DF836753">
    <property type="protein sequence ID" value="GAN11076.1"/>
    <property type="molecule type" value="Genomic_DNA"/>
</dbReference>
<reference evidence="6" key="1">
    <citation type="submission" date="2014-09" db="EMBL/GenBank/DDBJ databases">
        <title>Draft genome sequence of an oleaginous Mucoromycotina fungus Mucor ambiguus NBRC6742.</title>
        <authorList>
            <person name="Takeda I."/>
            <person name="Yamane N."/>
            <person name="Morita T."/>
            <person name="Tamano K."/>
            <person name="Machida M."/>
            <person name="Baker S."/>
            <person name="Koike H."/>
        </authorList>
    </citation>
    <scope>NUCLEOTIDE SEQUENCE</scope>
    <source>
        <strain evidence="6">NBRC 6742</strain>
    </source>
</reference>
<keyword evidence="1" id="KW-0863">Zinc-finger</keyword>
<dbReference type="SMART" id="SM00343">
    <property type="entry name" value="ZnF_C2HC"/>
    <property type="match status" value="2"/>
</dbReference>
<dbReference type="InterPro" id="IPR001878">
    <property type="entry name" value="Znf_CCHC"/>
</dbReference>
<dbReference type="Gene3D" id="3.30.70.330">
    <property type="match status" value="1"/>
</dbReference>
<name>A0A0C9MJS1_9FUNG</name>
<dbReference type="PROSITE" id="PS50102">
    <property type="entry name" value="RRM"/>
    <property type="match status" value="1"/>
</dbReference>
<dbReference type="Gene3D" id="4.10.60.10">
    <property type="entry name" value="Zinc finger, CCHC-type"/>
    <property type="match status" value="1"/>
</dbReference>
<dbReference type="GO" id="GO:0003723">
    <property type="term" value="F:RNA binding"/>
    <property type="evidence" value="ECO:0007669"/>
    <property type="project" value="UniProtKB-UniRule"/>
</dbReference>
<dbReference type="SUPFAM" id="SSF57756">
    <property type="entry name" value="Retrovirus zinc finger-like domains"/>
    <property type="match status" value="1"/>
</dbReference>
<accession>A0A0C9MJS1</accession>
<dbReference type="PANTHER" id="PTHR48038">
    <property type="entry name" value="RIBONUCLEOPROTEIN RB97D"/>
    <property type="match status" value="1"/>
</dbReference>
<evidence type="ECO:0000259" key="5">
    <source>
        <dbReference type="PROSITE" id="PS50158"/>
    </source>
</evidence>
<dbReference type="STRING" id="91626.A0A0C9MJS1"/>
<dbReference type="InterPro" id="IPR012677">
    <property type="entry name" value="Nucleotide-bd_a/b_plait_sf"/>
</dbReference>
<keyword evidence="1" id="KW-0862">Zinc</keyword>
<evidence type="ECO:0000256" key="3">
    <source>
        <dbReference type="SAM" id="MobiDB-lite"/>
    </source>
</evidence>
<dbReference type="InterPro" id="IPR035979">
    <property type="entry name" value="RBD_domain_sf"/>
</dbReference>
<dbReference type="OrthoDB" id="1099063at2759"/>
<keyword evidence="2" id="KW-0694">RNA-binding</keyword>
<keyword evidence="7" id="KW-1185">Reference proteome</keyword>
<proteinExistence type="predicted"/>
<dbReference type="PANTHER" id="PTHR48038:SF1">
    <property type="entry name" value="RIBONUCLEOPROTEIN RB97D"/>
    <property type="match status" value="1"/>
</dbReference>
<gene>
    <name evidence="6" type="ORF">MAM1_0464d10631</name>
</gene>
<protein>
    <submittedName>
        <fullName evidence="6">RNA-binding family protein with retrovirus zinc finger-like domain isoform 3</fullName>
    </submittedName>
</protein>
<dbReference type="PROSITE" id="PS50158">
    <property type="entry name" value="ZF_CCHC"/>
    <property type="match status" value="1"/>
</dbReference>
<feature type="compositionally biased region" description="Basic and acidic residues" evidence="3">
    <location>
        <begin position="1"/>
        <end position="27"/>
    </location>
</feature>
<feature type="region of interest" description="Disordered" evidence="3">
    <location>
        <begin position="134"/>
        <end position="179"/>
    </location>
</feature>
<dbReference type="GO" id="GO:0008270">
    <property type="term" value="F:zinc ion binding"/>
    <property type="evidence" value="ECO:0007669"/>
    <property type="project" value="UniProtKB-KW"/>
</dbReference>
<dbReference type="InterPro" id="IPR000504">
    <property type="entry name" value="RRM_dom"/>
</dbReference>
<dbReference type="Proteomes" id="UP000053815">
    <property type="component" value="Unassembled WGS sequence"/>
</dbReference>
<keyword evidence="1" id="KW-0479">Metal-binding</keyword>
<dbReference type="AlphaFoldDB" id="A0A0C9MJS1"/>
<evidence type="ECO:0000259" key="4">
    <source>
        <dbReference type="PROSITE" id="PS50102"/>
    </source>
</evidence>
<organism evidence="6">
    <name type="scientific">Mucor ambiguus</name>
    <dbReference type="NCBI Taxonomy" id="91626"/>
    <lineage>
        <taxon>Eukaryota</taxon>
        <taxon>Fungi</taxon>
        <taxon>Fungi incertae sedis</taxon>
        <taxon>Mucoromycota</taxon>
        <taxon>Mucoromycotina</taxon>
        <taxon>Mucoromycetes</taxon>
        <taxon>Mucorales</taxon>
        <taxon>Mucorineae</taxon>
        <taxon>Mucoraceae</taxon>
        <taxon>Mucor</taxon>
    </lineage>
</organism>
<feature type="compositionally biased region" description="Basic residues" evidence="3">
    <location>
        <begin position="242"/>
        <end position="292"/>
    </location>
</feature>
<dbReference type="InterPro" id="IPR036875">
    <property type="entry name" value="Znf_CCHC_sf"/>
</dbReference>
<evidence type="ECO:0000313" key="7">
    <source>
        <dbReference type="Proteomes" id="UP000053815"/>
    </source>
</evidence>